<dbReference type="InterPro" id="IPR007569">
    <property type="entry name" value="DUF559"/>
</dbReference>
<dbReference type="OrthoDB" id="5517693at2"/>
<accession>A0A4Y9F5M6</accession>
<gene>
    <name evidence="2" type="ORF">E4U03_02715</name>
</gene>
<dbReference type="Proteomes" id="UP000297951">
    <property type="component" value="Unassembled WGS sequence"/>
</dbReference>
<evidence type="ECO:0000313" key="2">
    <source>
        <dbReference type="EMBL" id="TFU23631.1"/>
    </source>
</evidence>
<organism evidence="2 3">
    <name type="scientific">Rothia nasimurium</name>
    <dbReference type="NCBI Taxonomy" id="85336"/>
    <lineage>
        <taxon>Bacteria</taxon>
        <taxon>Bacillati</taxon>
        <taxon>Actinomycetota</taxon>
        <taxon>Actinomycetes</taxon>
        <taxon>Micrococcales</taxon>
        <taxon>Micrococcaceae</taxon>
        <taxon>Rothia</taxon>
    </lineage>
</organism>
<dbReference type="AlphaFoldDB" id="A0A4Y9F5M6"/>
<protein>
    <submittedName>
        <fullName evidence="2">DUF559 domain-containing protein</fullName>
    </submittedName>
</protein>
<sequence length="305" mass="34071">MRIAEPLTFVSTRAELVAAGLCNSTITRKMHRGELVQLRPGIFCPSSIYNSLRPAERYPYAIVAYAKQNPDAIFSHRSAAWLHGLSVIASENLVDILAGPNTRGRAQGIIKHYTVKPSVPIAYISGTVRATSLLQTLDDCARYLELSESVCIINSALNRQLTTSEAVEERLKKLQGRGARRARATLPYLSSLCESPGETLLLIAIIDGGLPRPAQQVNVVVGGRVYRPDFLYENEKVIVEFDGHIKYTDYGPTDRAVISERRREKQLQNQGWIVLRYSWAQVRNHPEQIAREIAAMLELHRGVPL</sequence>
<feature type="domain" description="DUF559" evidence="1">
    <location>
        <begin position="226"/>
        <end position="297"/>
    </location>
</feature>
<evidence type="ECO:0000313" key="3">
    <source>
        <dbReference type="Proteomes" id="UP000297951"/>
    </source>
</evidence>
<dbReference type="RefSeq" id="WP_135011450.1">
    <property type="nucleotide sequence ID" value="NZ_JADGLK010000006.1"/>
</dbReference>
<dbReference type="SUPFAM" id="SSF52980">
    <property type="entry name" value="Restriction endonuclease-like"/>
    <property type="match status" value="1"/>
</dbReference>
<reference evidence="2 3" key="1">
    <citation type="submission" date="2019-03" db="EMBL/GenBank/DDBJ databases">
        <title>Diversity of the mouse oral microbiome.</title>
        <authorList>
            <person name="Joseph S."/>
            <person name="Aduse-Opoku J."/>
            <person name="Curtis M."/>
            <person name="Wade W."/>
            <person name="Hashim A."/>
        </authorList>
    </citation>
    <scope>NUCLEOTIDE SEQUENCE [LARGE SCALE GENOMIC DNA]</scope>
    <source>
        <strain evidence="3">irhom_31</strain>
    </source>
</reference>
<comment type="caution">
    <text evidence="2">The sequence shown here is derived from an EMBL/GenBank/DDBJ whole genome shotgun (WGS) entry which is preliminary data.</text>
</comment>
<dbReference type="InterPro" id="IPR011335">
    <property type="entry name" value="Restrct_endonuc-II-like"/>
</dbReference>
<dbReference type="Pfam" id="PF04480">
    <property type="entry name" value="DUF559"/>
    <property type="match status" value="1"/>
</dbReference>
<dbReference type="EMBL" id="SPQC01000006">
    <property type="protein sequence ID" value="TFU23631.1"/>
    <property type="molecule type" value="Genomic_DNA"/>
</dbReference>
<evidence type="ECO:0000259" key="1">
    <source>
        <dbReference type="Pfam" id="PF04480"/>
    </source>
</evidence>
<proteinExistence type="predicted"/>
<dbReference type="Gene3D" id="3.40.960.10">
    <property type="entry name" value="VSR Endonuclease"/>
    <property type="match status" value="1"/>
</dbReference>
<name>A0A4Y9F5M6_9MICC</name>